<keyword evidence="11" id="KW-1185">Reference proteome</keyword>
<keyword evidence="5" id="KW-0375">Hydrogen ion transport</keyword>
<dbReference type="FunFam" id="1.10.246.110:FF:000001">
    <property type="entry name" value="ATP synthase-coupling factor 6, mitochondrial"/>
    <property type="match status" value="1"/>
</dbReference>
<name>A0A836JE93_9HYME</name>
<comment type="caution">
    <text evidence="10">The sequence shown here is derived from an EMBL/GenBank/DDBJ whole genome shotgun (WGS) entry which is preliminary data.</text>
</comment>
<evidence type="ECO:0000313" key="10">
    <source>
        <dbReference type="EMBL" id="KAG5307759.1"/>
    </source>
</evidence>
<keyword evidence="9" id="KW-0472">Membrane</keyword>
<evidence type="ECO:0000313" key="11">
    <source>
        <dbReference type="Proteomes" id="UP000668214"/>
    </source>
</evidence>
<sequence length="109" mass="12420">AIMLRSRLISVPKTVKRNISTNIPALQKAVDPIQQLFIDKLRQYKSKCVPGKLIDPSPDIIRERDSELEKLNTQYGGDPGVDMTQFPQFKFVGKLFIKQISVFQMSVLN</sequence>
<dbReference type="EMBL" id="JAANIA010002906">
    <property type="protein sequence ID" value="KAG5307759.1"/>
    <property type="molecule type" value="Genomic_DNA"/>
</dbReference>
<evidence type="ECO:0000256" key="8">
    <source>
        <dbReference type="ARBA" id="ARBA00023128"/>
    </source>
</evidence>
<keyword evidence="7" id="KW-0406">Ion transport</keyword>
<comment type="subcellular location">
    <subcellularLocation>
        <location evidence="1">Mitochondrion inner membrane</location>
    </subcellularLocation>
</comment>
<organism evidence="10 11">
    <name type="scientific">Pseudoatta argentina</name>
    <dbReference type="NCBI Taxonomy" id="621737"/>
    <lineage>
        <taxon>Eukaryota</taxon>
        <taxon>Metazoa</taxon>
        <taxon>Ecdysozoa</taxon>
        <taxon>Arthropoda</taxon>
        <taxon>Hexapoda</taxon>
        <taxon>Insecta</taxon>
        <taxon>Pterygota</taxon>
        <taxon>Neoptera</taxon>
        <taxon>Endopterygota</taxon>
        <taxon>Hymenoptera</taxon>
        <taxon>Apocrita</taxon>
        <taxon>Aculeata</taxon>
        <taxon>Formicoidea</taxon>
        <taxon>Formicidae</taxon>
        <taxon>Myrmicinae</taxon>
        <taxon>Pseudoatta</taxon>
    </lineage>
</organism>
<dbReference type="GO" id="GO:0015986">
    <property type="term" value="P:proton motive force-driven ATP synthesis"/>
    <property type="evidence" value="ECO:0007669"/>
    <property type="project" value="InterPro"/>
</dbReference>
<feature type="non-terminal residue" evidence="10">
    <location>
        <position position="1"/>
    </location>
</feature>
<dbReference type="GO" id="GO:0015078">
    <property type="term" value="F:proton transmembrane transporter activity"/>
    <property type="evidence" value="ECO:0007669"/>
    <property type="project" value="InterPro"/>
</dbReference>
<keyword evidence="3" id="KW-0813">Transport</keyword>
<evidence type="ECO:0000256" key="7">
    <source>
        <dbReference type="ARBA" id="ARBA00023065"/>
    </source>
</evidence>
<dbReference type="SUPFAM" id="SSF111357">
    <property type="entry name" value="Mitochondrial ATP synthase coupling factor 6"/>
    <property type="match status" value="1"/>
</dbReference>
<dbReference type="Pfam" id="PF05511">
    <property type="entry name" value="ATP-synt_F6"/>
    <property type="match status" value="1"/>
</dbReference>
<keyword evidence="4" id="KW-0138">CF(0)</keyword>
<evidence type="ECO:0000256" key="4">
    <source>
        <dbReference type="ARBA" id="ARBA00022547"/>
    </source>
</evidence>
<dbReference type="AlphaFoldDB" id="A0A836JE93"/>
<dbReference type="Gene3D" id="1.10.246.110">
    <property type="entry name" value="Mitochondrial ATP synthase-coupling factor 6"/>
    <property type="match status" value="1"/>
</dbReference>
<accession>A0A836JE93</accession>
<comment type="similarity">
    <text evidence="2">Belongs to the eukaryotic ATPase subunit F6 family.</text>
</comment>
<evidence type="ECO:0000256" key="1">
    <source>
        <dbReference type="ARBA" id="ARBA00004273"/>
    </source>
</evidence>
<evidence type="ECO:0000256" key="5">
    <source>
        <dbReference type="ARBA" id="ARBA00022781"/>
    </source>
</evidence>
<evidence type="ECO:0000256" key="9">
    <source>
        <dbReference type="ARBA" id="ARBA00023136"/>
    </source>
</evidence>
<dbReference type="InterPro" id="IPR008387">
    <property type="entry name" value="ATP_synth_f6_mt"/>
</dbReference>
<dbReference type="PANTHER" id="PTHR12441:SF10">
    <property type="entry name" value="ATP SYNTHASE-COUPLING FACTOR 6, MITOCHONDRIAL"/>
    <property type="match status" value="1"/>
</dbReference>
<proteinExistence type="inferred from homology"/>
<protein>
    <submittedName>
        <fullName evidence="10">ATP5J factor</fullName>
    </submittedName>
</protein>
<dbReference type="GO" id="GO:0045259">
    <property type="term" value="C:proton-transporting ATP synthase complex"/>
    <property type="evidence" value="ECO:0007669"/>
    <property type="project" value="UniProtKB-KW"/>
</dbReference>
<dbReference type="Proteomes" id="UP000668214">
    <property type="component" value="Unassembled WGS sequence"/>
</dbReference>
<keyword evidence="6" id="KW-0999">Mitochondrion inner membrane</keyword>
<dbReference type="PANTHER" id="PTHR12441">
    <property type="entry name" value="ATP SYNTHASE COUPLING FACTOR 6, MITOCHONDRIAL"/>
    <property type="match status" value="1"/>
</dbReference>
<keyword evidence="8" id="KW-0496">Mitochondrion</keyword>
<evidence type="ECO:0000256" key="3">
    <source>
        <dbReference type="ARBA" id="ARBA00022448"/>
    </source>
</evidence>
<evidence type="ECO:0000256" key="6">
    <source>
        <dbReference type="ARBA" id="ARBA00022792"/>
    </source>
</evidence>
<dbReference type="GO" id="GO:0005743">
    <property type="term" value="C:mitochondrial inner membrane"/>
    <property type="evidence" value="ECO:0007669"/>
    <property type="project" value="UniProtKB-SubCell"/>
</dbReference>
<feature type="non-terminal residue" evidence="10">
    <location>
        <position position="109"/>
    </location>
</feature>
<reference evidence="10" key="1">
    <citation type="submission" date="2020-02" db="EMBL/GenBank/DDBJ databases">
        <title>Relaxed selection underlies rapid genomic changes in the transitions from sociality to social parasitism in ants.</title>
        <authorList>
            <person name="Bi X."/>
        </authorList>
    </citation>
    <scope>NUCLEOTIDE SEQUENCE</scope>
    <source>
        <strain evidence="10">BGI-DK2014c</strain>
        <tissue evidence="10">Whole body</tissue>
    </source>
</reference>
<dbReference type="InterPro" id="IPR036204">
    <property type="entry name" value="ATP_synth_f6_sf_mt"/>
</dbReference>
<gene>
    <name evidence="10" type="primary">Atpsyncf6</name>
    <name evidence="10" type="ORF">G6Z78_0001576</name>
</gene>
<evidence type="ECO:0000256" key="2">
    <source>
        <dbReference type="ARBA" id="ARBA00007346"/>
    </source>
</evidence>